<organism evidence="1 2">
    <name type="scientific">Ceratitis capitata</name>
    <name type="common">Mediterranean fruit fly</name>
    <name type="synonym">Tephritis capitata</name>
    <dbReference type="NCBI Taxonomy" id="7213"/>
    <lineage>
        <taxon>Eukaryota</taxon>
        <taxon>Metazoa</taxon>
        <taxon>Ecdysozoa</taxon>
        <taxon>Arthropoda</taxon>
        <taxon>Hexapoda</taxon>
        <taxon>Insecta</taxon>
        <taxon>Pterygota</taxon>
        <taxon>Neoptera</taxon>
        <taxon>Endopterygota</taxon>
        <taxon>Diptera</taxon>
        <taxon>Brachycera</taxon>
        <taxon>Muscomorpha</taxon>
        <taxon>Tephritoidea</taxon>
        <taxon>Tephritidae</taxon>
        <taxon>Ceratitis</taxon>
        <taxon>Ceratitis</taxon>
    </lineage>
</organism>
<comment type="caution">
    <text evidence="1">The sequence shown here is derived from an EMBL/GenBank/DDBJ whole genome shotgun (WGS) entry which is preliminary data.</text>
</comment>
<dbReference type="Proteomes" id="UP000606786">
    <property type="component" value="Unassembled WGS sequence"/>
</dbReference>
<proteinExistence type="predicted"/>
<dbReference type="AlphaFoldDB" id="A0A811TYR9"/>
<evidence type="ECO:0000313" key="2">
    <source>
        <dbReference type="Proteomes" id="UP000606786"/>
    </source>
</evidence>
<keyword evidence="2" id="KW-1185">Reference proteome</keyword>
<gene>
    <name evidence="1" type="ORF">CCAP1982_LOCUS812</name>
</gene>
<dbReference type="EMBL" id="CAJHJT010000001">
    <property type="protein sequence ID" value="CAD6991922.1"/>
    <property type="molecule type" value="Genomic_DNA"/>
</dbReference>
<accession>A0A811TYR9</accession>
<protein>
    <submittedName>
        <fullName evidence="1">(Mediterranean fruit fly) hypothetical protein</fullName>
    </submittedName>
</protein>
<sequence length="87" mass="9640">MPVYRPTLATAVTKRPPPTKWPLTLRTQPNVYFKHQAAPSMSKSNTIKHCLSGVNRNGVGGPGQYSEVHIGWYWLWTVGGAQAQAHL</sequence>
<name>A0A811TYR9_CERCA</name>
<evidence type="ECO:0000313" key="1">
    <source>
        <dbReference type="EMBL" id="CAD6991922.1"/>
    </source>
</evidence>
<reference evidence="1" key="1">
    <citation type="submission" date="2020-11" db="EMBL/GenBank/DDBJ databases">
        <authorList>
            <person name="Whitehead M."/>
        </authorList>
    </citation>
    <scope>NUCLEOTIDE SEQUENCE</scope>
    <source>
        <strain evidence="1">EGII</strain>
    </source>
</reference>